<organism evidence="7 8">
    <name type="scientific">Microdochium trichocladiopsis</name>
    <dbReference type="NCBI Taxonomy" id="1682393"/>
    <lineage>
        <taxon>Eukaryota</taxon>
        <taxon>Fungi</taxon>
        <taxon>Dikarya</taxon>
        <taxon>Ascomycota</taxon>
        <taxon>Pezizomycotina</taxon>
        <taxon>Sordariomycetes</taxon>
        <taxon>Xylariomycetidae</taxon>
        <taxon>Xylariales</taxon>
        <taxon>Microdochiaceae</taxon>
        <taxon>Microdochium</taxon>
    </lineage>
</organism>
<accession>A0A9P9BGZ9</accession>
<gene>
    <name evidence="7" type="ORF">B0I36DRAFT_258096</name>
</gene>
<evidence type="ECO:0000259" key="6">
    <source>
        <dbReference type="PROSITE" id="PS51059"/>
    </source>
</evidence>
<protein>
    <recommendedName>
        <fullName evidence="5">Poly [ADP-ribose] polymerase</fullName>
        <shortName evidence="5">PARP</shortName>
        <ecNumber evidence="5">2.4.2.-</ecNumber>
    </recommendedName>
</protein>
<dbReference type="PANTHER" id="PTHR10459">
    <property type="entry name" value="DNA LIGASE"/>
    <property type="match status" value="1"/>
</dbReference>
<dbReference type="RefSeq" id="XP_046003792.1">
    <property type="nucleotide sequence ID" value="XM_046151057.1"/>
</dbReference>
<evidence type="ECO:0000256" key="2">
    <source>
        <dbReference type="ARBA" id="ARBA00022679"/>
    </source>
</evidence>
<dbReference type="PROSITE" id="PS51059">
    <property type="entry name" value="PARP_CATALYTIC"/>
    <property type="match status" value="1"/>
</dbReference>
<evidence type="ECO:0000256" key="5">
    <source>
        <dbReference type="RuleBase" id="RU362114"/>
    </source>
</evidence>
<dbReference type="Pfam" id="PF00644">
    <property type="entry name" value="PARP"/>
    <property type="match status" value="1"/>
</dbReference>
<dbReference type="InterPro" id="IPR012317">
    <property type="entry name" value="Poly(ADP-ribose)pol_cat_dom"/>
</dbReference>
<comment type="catalytic activity">
    <reaction evidence="4">
        <text>NAD(+) + (ADP-D-ribosyl)n-acceptor = nicotinamide + (ADP-D-ribosyl)n+1-acceptor + H(+).</text>
        <dbReference type="EC" id="2.4.2.30"/>
    </reaction>
</comment>
<dbReference type="InterPro" id="IPR050800">
    <property type="entry name" value="ARTD/PARP"/>
</dbReference>
<dbReference type="GeneID" id="70180603"/>
<sequence length="240" mass="26868">MFGSLSQPTRHIYSCLTYWFRRLTDPTAAERRDICGYLHGSNQPAHRNRIDGQGIYTLSIKPNSPNDYQDWLHARELARLEAYRDDGSTAGTAARHRIDTKRLLLWHENPMHNVISIPETGLRTRPPNCTARRTMFGKAIYLADASSKSANYCGSHNGEGAVLVLCKADLGREGVMHEQWYRGGDIVIQDRDKKKGCVQGVVQPASSLEINQLAYCSCASNISRGSRDGELLNFAMNLLT</sequence>
<proteinExistence type="predicted"/>
<dbReference type="GO" id="GO:0006302">
    <property type="term" value="P:double-strand break repair"/>
    <property type="evidence" value="ECO:0007669"/>
    <property type="project" value="TreeGrafter"/>
</dbReference>
<reference evidence="7" key="1">
    <citation type="journal article" date="2021" name="Nat. Commun.">
        <title>Genetic determinants of endophytism in the Arabidopsis root mycobiome.</title>
        <authorList>
            <person name="Mesny F."/>
            <person name="Miyauchi S."/>
            <person name="Thiergart T."/>
            <person name="Pickel B."/>
            <person name="Atanasova L."/>
            <person name="Karlsson M."/>
            <person name="Huettel B."/>
            <person name="Barry K.W."/>
            <person name="Haridas S."/>
            <person name="Chen C."/>
            <person name="Bauer D."/>
            <person name="Andreopoulos W."/>
            <person name="Pangilinan J."/>
            <person name="LaButti K."/>
            <person name="Riley R."/>
            <person name="Lipzen A."/>
            <person name="Clum A."/>
            <person name="Drula E."/>
            <person name="Henrissat B."/>
            <person name="Kohler A."/>
            <person name="Grigoriev I.V."/>
            <person name="Martin F.M."/>
            <person name="Hacquard S."/>
        </authorList>
    </citation>
    <scope>NUCLEOTIDE SEQUENCE</scope>
    <source>
        <strain evidence="7">MPI-CAGE-CH-0230</strain>
    </source>
</reference>
<name>A0A9P9BGZ9_9PEZI</name>
<keyword evidence="2 5" id="KW-0808">Transferase</keyword>
<dbReference type="EMBL" id="JAGTJQ010000020">
    <property type="protein sequence ID" value="KAH7009094.1"/>
    <property type="molecule type" value="Genomic_DNA"/>
</dbReference>
<evidence type="ECO:0000256" key="3">
    <source>
        <dbReference type="ARBA" id="ARBA00023027"/>
    </source>
</evidence>
<evidence type="ECO:0000256" key="4">
    <source>
        <dbReference type="ARBA" id="ARBA00033987"/>
    </source>
</evidence>
<dbReference type="GO" id="GO:1990404">
    <property type="term" value="F:NAD+-protein mono-ADP-ribosyltransferase activity"/>
    <property type="evidence" value="ECO:0007669"/>
    <property type="project" value="TreeGrafter"/>
</dbReference>
<evidence type="ECO:0000313" key="7">
    <source>
        <dbReference type="EMBL" id="KAH7009094.1"/>
    </source>
</evidence>
<feature type="domain" description="PARP catalytic" evidence="6">
    <location>
        <begin position="1"/>
        <end position="240"/>
    </location>
</feature>
<dbReference type="GO" id="GO:0070212">
    <property type="term" value="P:protein poly-ADP-ribosylation"/>
    <property type="evidence" value="ECO:0007669"/>
    <property type="project" value="TreeGrafter"/>
</dbReference>
<dbReference type="EC" id="2.4.2.-" evidence="5"/>
<keyword evidence="8" id="KW-1185">Reference proteome</keyword>
<keyword evidence="1 5" id="KW-0328">Glycosyltransferase</keyword>
<dbReference type="SUPFAM" id="SSF56399">
    <property type="entry name" value="ADP-ribosylation"/>
    <property type="match status" value="1"/>
</dbReference>
<evidence type="ECO:0000313" key="8">
    <source>
        <dbReference type="Proteomes" id="UP000756346"/>
    </source>
</evidence>
<evidence type="ECO:0000256" key="1">
    <source>
        <dbReference type="ARBA" id="ARBA00022676"/>
    </source>
</evidence>
<dbReference type="GO" id="GO:0005730">
    <property type="term" value="C:nucleolus"/>
    <property type="evidence" value="ECO:0007669"/>
    <property type="project" value="TreeGrafter"/>
</dbReference>
<dbReference type="GO" id="GO:0003950">
    <property type="term" value="F:NAD+ poly-ADP-ribosyltransferase activity"/>
    <property type="evidence" value="ECO:0007669"/>
    <property type="project" value="UniProtKB-UniRule"/>
</dbReference>
<dbReference type="Gene3D" id="3.90.228.10">
    <property type="match status" value="1"/>
</dbReference>
<dbReference type="PANTHER" id="PTHR10459:SF60">
    <property type="entry name" value="POLY [ADP-RIBOSE] POLYMERASE 2"/>
    <property type="match status" value="1"/>
</dbReference>
<keyword evidence="3 5" id="KW-0520">NAD</keyword>
<dbReference type="AlphaFoldDB" id="A0A9P9BGZ9"/>
<dbReference type="OrthoDB" id="2017365at2759"/>
<dbReference type="Proteomes" id="UP000756346">
    <property type="component" value="Unassembled WGS sequence"/>
</dbReference>
<comment type="caution">
    <text evidence="7">The sequence shown here is derived from an EMBL/GenBank/DDBJ whole genome shotgun (WGS) entry which is preliminary data.</text>
</comment>